<dbReference type="Pfam" id="PF13228">
    <property type="entry name" value="DUF4037"/>
    <property type="match status" value="1"/>
</dbReference>
<evidence type="ECO:0000259" key="1">
    <source>
        <dbReference type="Pfam" id="PF13228"/>
    </source>
</evidence>
<dbReference type="RefSeq" id="WP_131096968.1">
    <property type="nucleotide sequence ID" value="NZ_CP036455.1"/>
</dbReference>
<evidence type="ECO:0000313" key="2">
    <source>
        <dbReference type="EMBL" id="QBI52409.1"/>
    </source>
</evidence>
<dbReference type="EMBL" id="CP036455">
    <property type="protein sequence ID" value="QBI52409.1"/>
    <property type="molecule type" value="Genomic_DNA"/>
</dbReference>
<feature type="domain" description="DUF4037" evidence="1">
    <location>
        <begin position="148"/>
        <end position="246"/>
    </location>
</feature>
<accession>A0A4P6Q0S6</accession>
<proteinExistence type="predicted"/>
<gene>
    <name evidence="2" type="ORF">EKD16_02990</name>
</gene>
<sequence>MADDGRFVPGLELARRFYWEAVAPVLDRHASTPPHSAALIGPGSEVLGFDTERSTDHDWGPRLQVFLADAEQSADSRARRITDLLTAHLPTTFLGYPTNLEPTGEEGIRAMRASDARPRHGVAVVGLGHWLDTRLGFDPRAGTTTLDWLATPTQVLAETIGGAVFHDGLGELKVVRERLSWYPDDVWRYTLACQWQRLSQEEAFPGRCGEVGDELGSAVVAARLVRDLMRLFLLMTRRYPPYSKWLGSAFARLPCAPELSPVLRAALAATGTHERERHLATAYATAAEMHNTLGLTADVDPRIRRYHDRPYRVLHAERFALALRESIADTTLRAFPLVGAVDQAVDGTDVLTHRARTRAVFATLGPEAA</sequence>
<name>A0A4P6Q0S6_9ACTN</name>
<dbReference type="AlphaFoldDB" id="A0A4P6Q0S6"/>
<evidence type="ECO:0000313" key="3">
    <source>
        <dbReference type="Proteomes" id="UP000292235"/>
    </source>
</evidence>
<dbReference type="Proteomes" id="UP000292235">
    <property type="component" value="Chromosome"/>
</dbReference>
<reference evidence="2 3" key="1">
    <citation type="submission" date="2019-02" db="EMBL/GenBank/DDBJ databases">
        <authorList>
            <person name="Khodamoradi S."/>
            <person name="Hahnke R.L."/>
            <person name="Kaempfer P."/>
            <person name="Schumann P."/>
            <person name="Rohde M."/>
            <person name="Steinert M."/>
            <person name="Luzhetskyy A."/>
            <person name="Wink J."/>
            <person name="Ruckert C."/>
        </authorList>
    </citation>
    <scope>NUCLEOTIDE SEQUENCE [LARGE SCALE GENOMIC DNA]</scope>
    <source>
        <strain evidence="2 3">M2</strain>
    </source>
</reference>
<organism evidence="2 3">
    <name type="scientific">Streptomonospora litoralis</name>
    <dbReference type="NCBI Taxonomy" id="2498135"/>
    <lineage>
        <taxon>Bacteria</taxon>
        <taxon>Bacillati</taxon>
        <taxon>Actinomycetota</taxon>
        <taxon>Actinomycetes</taxon>
        <taxon>Streptosporangiales</taxon>
        <taxon>Nocardiopsidaceae</taxon>
        <taxon>Streptomonospora</taxon>
    </lineage>
</organism>
<dbReference type="KEGG" id="strr:EKD16_02990"/>
<dbReference type="InterPro" id="IPR025117">
    <property type="entry name" value="DUF4037"/>
</dbReference>
<keyword evidence="3" id="KW-1185">Reference proteome</keyword>
<protein>
    <recommendedName>
        <fullName evidence="1">DUF4037 domain-containing protein</fullName>
    </recommendedName>
</protein>
<dbReference type="OrthoDB" id="3030at2"/>